<name>A0A7J8T2S3_GOSDV</name>
<sequence>MNPSAWFNLVLLVDIGIQCSILSSTSKGDHLQIRFHC</sequence>
<reference evidence="1 2" key="1">
    <citation type="journal article" date="2019" name="Genome Biol. Evol.">
        <title>Insights into the evolution of the New World diploid cottons (Gossypium, subgenus Houzingenia) based on genome sequencing.</title>
        <authorList>
            <person name="Grover C.E."/>
            <person name="Arick M.A. 2nd"/>
            <person name="Thrash A."/>
            <person name="Conover J.L."/>
            <person name="Sanders W.S."/>
            <person name="Peterson D.G."/>
            <person name="Frelichowski J.E."/>
            <person name="Scheffler J.A."/>
            <person name="Scheffler B.E."/>
            <person name="Wendel J.F."/>
        </authorList>
    </citation>
    <scope>NUCLEOTIDE SEQUENCE [LARGE SCALE GENOMIC DNA]</scope>
    <source>
        <strain evidence="1">27</strain>
        <tissue evidence="1">Leaf</tissue>
    </source>
</reference>
<proteinExistence type="predicted"/>
<comment type="caution">
    <text evidence="1">The sequence shown here is derived from an EMBL/GenBank/DDBJ whole genome shotgun (WGS) entry which is preliminary data.</text>
</comment>
<dbReference type="AlphaFoldDB" id="A0A7J8T2S3"/>
<dbReference type="Proteomes" id="UP000593561">
    <property type="component" value="Unassembled WGS sequence"/>
</dbReference>
<evidence type="ECO:0000313" key="1">
    <source>
        <dbReference type="EMBL" id="MBA0632697.1"/>
    </source>
</evidence>
<evidence type="ECO:0000313" key="2">
    <source>
        <dbReference type="Proteomes" id="UP000593561"/>
    </source>
</evidence>
<organism evidence="1 2">
    <name type="scientific">Gossypium davidsonii</name>
    <name type="common">Davidson's cotton</name>
    <name type="synonym">Gossypium klotzschianum subsp. davidsonii</name>
    <dbReference type="NCBI Taxonomy" id="34287"/>
    <lineage>
        <taxon>Eukaryota</taxon>
        <taxon>Viridiplantae</taxon>
        <taxon>Streptophyta</taxon>
        <taxon>Embryophyta</taxon>
        <taxon>Tracheophyta</taxon>
        <taxon>Spermatophyta</taxon>
        <taxon>Magnoliopsida</taxon>
        <taxon>eudicotyledons</taxon>
        <taxon>Gunneridae</taxon>
        <taxon>Pentapetalae</taxon>
        <taxon>rosids</taxon>
        <taxon>malvids</taxon>
        <taxon>Malvales</taxon>
        <taxon>Malvaceae</taxon>
        <taxon>Malvoideae</taxon>
        <taxon>Gossypium</taxon>
    </lineage>
</organism>
<protein>
    <submittedName>
        <fullName evidence="1">Uncharacterized protein</fullName>
    </submittedName>
</protein>
<accession>A0A7J8T2S3</accession>
<keyword evidence="2" id="KW-1185">Reference proteome</keyword>
<dbReference type="EMBL" id="JABFAC010000013">
    <property type="protein sequence ID" value="MBA0632697.1"/>
    <property type="molecule type" value="Genomic_DNA"/>
</dbReference>
<gene>
    <name evidence="1" type="ORF">Godav_001391</name>
</gene>